<sequence length="177" mass="20192">MQWPSKQQGLRRQQFGEHGVMERKENARKRDDGVRRTKRRREDEPTKSTATEVVAPKLFSVLCFCLSDFMSPDNRDRTRDLIAAAGGRVLEKRDLRLLLENPDRSSSSVKPRPCYFVYDVDPPGEFRSGSLQEEMEEVREQAAAGAQVICRLTVLDAVAAYDAEILLTVKKDRFVTS</sequence>
<dbReference type="GO" id="GO:0000724">
    <property type="term" value="P:double-strand break repair via homologous recombination"/>
    <property type="evidence" value="ECO:0007669"/>
    <property type="project" value="TreeGrafter"/>
</dbReference>
<keyword evidence="2" id="KW-0677">Repeat</keyword>
<evidence type="ECO:0000313" key="7">
    <source>
        <dbReference type="EMBL" id="CAD6250471.1"/>
    </source>
</evidence>
<dbReference type="GO" id="GO:0045944">
    <property type="term" value="P:positive regulation of transcription by RNA polymerase II"/>
    <property type="evidence" value="ECO:0007669"/>
    <property type="project" value="TreeGrafter"/>
</dbReference>
<gene>
    <name evidence="7" type="ORF">NCGR_LOCUS34251</name>
</gene>
<dbReference type="OrthoDB" id="6105938at2759"/>
<evidence type="ECO:0000313" key="8">
    <source>
        <dbReference type="Proteomes" id="UP000604825"/>
    </source>
</evidence>
<comment type="caution">
    <text evidence="7">The sequence shown here is derived from an EMBL/GenBank/DDBJ whole genome shotgun (WGS) entry which is preliminary data.</text>
</comment>
<name>A0A811Q4W4_9POAL</name>
<dbReference type="Proteomes" id="UP000604825">
    <property type="component" value="Unassembled WGS sequence"/>
</dbReference>
<feature type="compositionally biased region" description="Basic and acidic residues" evidence="6">
    <location>
        <begin position="19"/>
        <end position="46"/>
    </location>
</feature>
<protein>
    <recommendedName>
        <fullName evidence="9">BRCT domain-containing protein</fullName>
    </recommendedName>
</protein>
<evidence type="ECO:0000256" key="2">
    <source>
        <dbReference type="ARBA" id="ARBA00022737"/>
    </source>
</evidence>
<keyword evidence="5" id="KW-0539">Nucleus</keyword>
<accession>A0A811Q4W4</accession>
<evidence type="ECO:0008006" key="9">
    <source>
        <dbReference type="Google" id="ProtNLM"/>
    </source>
</evidence>
<evidence type="ECO:0000256" key="3">
    <source>
        <dbReference type="ARBA" id="ARBA00022763"/>
    </source>
</evidence>
<proteinExistence type="predicted"/>
<keyword evidence="4" id="KW-0234">DNA repair</keyword>
<dbReference type="PANTHER" id="PTHR13763:SF6">
    <property type="entry name" value="OS05G0486600 PROTEIN"/>
    <property type="match status" value="1"/>
</dbReference>
<dbReference type="EMBL" id="CAJGYO010000008">
    <property type="protein sequence ID" value="CAD6250471.1"/>
    <property type="molecule type" value="Genomic_DNA"/>
</dbReference>
<dbReference type="GO" id="GO:0005634">
    <property type="term" value="C:nucleus"/>
    <property type="evidence" value="ECO:0007669"/>
    <property type="project" value="UniProtKB-SubCell"/>
</dbReference>
<evidence type="ECO:0000256" key="4">
    <source>
        <dbReference type="ARBA" id="ARBA00023204"/>
    </source>
</evidence>
<evidence type="ECO:0000256" key="5">
    <source>
        <dbReference type="ARBA" id="ARBA00023242"/>
    </source>
</evidence>
<organism evidence="7 8">
    <name type="scientific">Miscanthus lutarioriparius</name>
    <dbReference type="NCBI Taxonomy" id="422564"/>
    <lineage>
        <taxon>Eukaryota</taxon>
        <taxon>Viridiplantae</taxon>
        <taxon>Streptophyta</taxon>
        <taxon>Embryophyta</taxon>
        <taxon>Tracheophyta</taxon>
        <taxon>Spermatophyta</taxon>
        <taxon>Magnoliopsida</taxon>
        <taxon>Liliopsida</taxon>
        <taxon>Poales</taxon>
        <taxon>Poaceae</taxon>
        <taxon>PACMAD clade</taxon>
        <taxon>Panicoideae</taxon>
        <taxon>Andropogonodae</taxon>
        <taxon>Andropogoneae</taxon>
        <taxon>Saccharinae</taxon>
        <taxon>Miscanthus</taxon>
    </lineage>
</organism>
<reference evidence="7" key="1">
    <citation type="submission" date="2020-10" db="EMBL/GenBank/DDBJ databases">
        <authorList>
            <person name="Han B."/>
            <person name="Lu T."/>
            <person name="Zhao Q."/>
            <person name="Huang X."/>
            <person name="Zhao Y."/>
        </authorList>
    </citation>
    <scope>NUCLEOTIDE SEQUENCE</scope>
</reference>
<comment type="subcellular location">
    <subcellularLocation>
        <location evidence="1">Nucleus</location>
    </subcellularLocation>
</comment>
<evidence type="ECO:0000256" key="1">
    <source>
        <dbReference type="ARBA" id="ARBA00004123"/>
    </source>
</evidence>
<keyword evidence="3" id="KW-0227">DNA damage</keyword>
<keyword evidence="8" id="KW-1185">Reference proteome</keyword>
<dbReference type="InterPro" id="IPR031099">
    <property type="entry name" value="BRCA1-associated"/>
</dbReference>
<feature type="compositionally biased region" description="Polar residues" evidence="6">
    <location>
        <begin position="1"/>
        <end position="11"/>
    </location>
</feature>
<dbReference type="GO" id="GO:0004842">
    <property type="term" value="F:ubiquitin-protein transferase activity"/>
    <property type="evidence" value="ECO:0007669"/>
    <property type="project" value="TreeGrafter"/>
</dbReference>
<feature type="region of interest" description="Disordered" evidence="6">
    <location>
        <begin position="1"/>
        <end position="50"/>
    </location>
</feature>
<evidence type="ECO:0000256" key="6">
    <source>
        <dbReference type="SAM" id="MobiDB-lite"/>
    </source>
</evidence>
<dbReference type="AlphaFoldDB" id="A0A811Q4W4"/>
<dbReference type="PANTHER" id="PTHR13763">
    <property type="entry name" value="BREAST CANCER TYPE 1 SUSCEPTIBILITY PROTEIN BRCA1"/>
    <property type="match status" value="1"/>
</dbReference>